<name>A0A455ZCD8_9FLAO</name>
<feature type="domain" description="Tyr recombinase" evidence="3">
    <location>
        <begin position="212"/>
        <end position="397"/>
    </location>
</feature>
<reference evidence="4" key="8">
    <citation type="journal article" date="2018" name="J. ISSAAS">
        <title>In Silico Identification of Three Types of Integrative and Conjugative Elements (ICEs) in Elizabethkingia anophelis Strains Isolated from Around the World.</title>
        <authorList>
            <person name="Xu J."/>
            <person name="Pei D."/>
            <person name="Nicholson A."/>
            <person name="Lan Y."/>
            <person name="Xia Q."/>
        </authorList>
    </citation>
    <scope>NUCLEOTIDE SEQUENCE</scope>
</reference>
<dbReference type="Pfam" id="PF00589">
    <property type="entry name" value="Phage_integrase"/>
    <property type="match status" value="1"/>
</dbReference>
<reference evidence="4" key="3">
    <citation type="journal article" date="2016" name="Genome Announc.">
        <title>Complete Genome Sequences of Four Strains from the 2015-2016 Elizabethkingia anophelis Outbreak.</title>
        <authorList>
            <person name="Nicholson A.C."/>
            <person name="Whitney A.M."/>
            <person name="Emery B.D."/>
            <person name="Bell M.E."/>
            <person name="Gartin J.T."/>
            <person name="Humrighouse B.W."/>
            <person name="Loparev V.N."/>
            <person name="Batra D."/>
            <person name="Sheth M."/>
            <person name="Rowe L.A."/>
            <person name="Juieng P."/>
            <person name="Knipe K."/>
            <person name="Gulvik C."/>
            <person name="McQuiston J.R."/>
        </authorList>
    </citation>
    <scope>NUCLEOTIDE SEQUENCE</scope>
</reference>
<accession>A0A455ZCD8</accession>
<proteinExistence type="predicted"/>
<dbReference type="Gene3D" id="1.10.443.10">
    <property type="entry name" value="Intergrase catalytic core"/>
    <property type="match status" value="1"/>
</dbReference>
<dbReference type="PROSITE" id="PS51898">
    <property type="entry name" value="TYR_RECOMBINASE"/>
    <property type="match status" value="1"/>
</dbReference>
<reference evidence="4" key="5">
    <citation type="journal article" date="2017" name="Genome Announc.">
        <title>Complete Circularized Genome Sequences of Four Strains of Elizabethkingia anophelis, Including Two Novel Strains Isolated from Wild-Caught Anopheles sinensis.</title>
        <authorList>
            <person name="Pei D."/>
            <person name="Nicholson A.C."/>
            <person name="Jiang J."/>
            <person name="Chen H."/>
            <person name="Whitney A.M."/>
            <person name="Villarma A."/>
            <person name="Bell M."/>
            <person name="Humrighouse B."/>
            <person name="Rowe L.A."/>
            <person name="Sheth M."/>
            <person name="Batra D."/>
            <person name="Juieng P."/>
            <person name="Loparev V.N."/>
            <person name="McQuiston J.R."/>
            <person name="Lan Y."/>
            <person name="Ma Y."/>
            <person name="Xu J."/>
        </authorList>
    </citation>
    <scope>NUCLEOTIDE SEQUENCE</scope>
</reference>
<reference evidence="4" key="4">
    <citation type="journal article" date="2016" name="Sci. Rep.">
        <title>Genomic epidemiology and global diversity of the emerging bacterial pathogen Elizabethkingia anophelis.</title>
        <authorList>
            <person name="Breurec S."/>
            <person name="Criscuolo A."/>
            <person name="Diancourt L."/>
            <person name="Rendueles O."/>
            <person name="Vandenbogaert M."/>
            <person name="Passet V."/>
            <person name="Caro V."/>
            <person name="Rocha E.P."/>
            <person name="Touchon M."/>
            <person name="Brisse S."/>
        </authorList>
    </citation>
    <scope>NUCLEOTIDE SEQUENCE</scope>
</reference>
<keyword evidence="2" id="KW-0233">DNA recombination</keyword>
<reference evidence="4" key="7">
    <citation type="journal article" date="2017" name="Sci. Rep.">
        <title>Genomic features, phylogenetic relationships, and comparative genomics of Elizabethkingia anophelis strain EM361-97 isolated in Taiwan.</title>
        <authorList>
            <person name="Lin J.N."/>
            <person name="Lai C.H."/>
            <person name="Yang C.H."/>
            <person name="Huang Y.H."/>
            <person name="Lin H.H."/>
        </authorList>
    </citation>
    <scope>NUCLEOTIDE SEQUENCE</scope>
</reference>
<dbReference type="InterPro" id="IPR002104">
    <property type="entry name" value="Integrase_catalytic"/>
</dbReference>
<reference evidence="4" key="2">
    <citation type="journal article" date="2014" name="PLoS ONE">
        <title>Insights from the genome annotation of Elizabethkingia anophelis from the malaria vector Anopheles gambiae.</title>
        <authorList>
            <person name="Kukutla P."/>
            <person name="Lindberg B.G."/>
            <person name="Pei D."/>
            <person name="Rayl M."/>
            <person name="Yu W."/>
            <person name="Steritz M."/>
            <person name="Faye I."/>
            <person name="Xu J."/>
        </authorList>
    </citation>
    <scope>NUCLEOTIDE SEQUENCE</scope>
</reference>
<dbReference type="InterPro" id="IPR011010">
    <property type="entry name" value="DNA_brk_join_enz"/>
</dbReference>
<sequence>MQHQFEYHDGTTRALNYLKNTLTYNKNTVRRYERHWLLVKQHMECYNQEWISPDVCRDFLLTIYKGRLYKELSQPEKALNRSVCVLSQFLQHGTLQRERSNSYLDGPIGALMKDFLALKSTRRLKPLTMEKIESHMNKFNLWLSVNNIFNICEIEPKHIYGFIKSLPPNKKALIHDTLLDLKGFFRFVYENDIIQTDLAASVPKDNYDHHAKIPSYYTEDEIQRLLNSIDRGTAVGKRDYAILIIAAHLGLRASDIARLKFENLQWEKSTLIIQQYKTGKEILLPLIPVVGNAILDYIQYGRPKCDEQYIFIQSKAPFVPVRPITISTCVGRRFINAGINIGQRRHGAHALRHSLVKELLKNRQTLPVITEVLGHQKTQSTKHYIRIDTESLSQCALEVPMVDPLFYAQKGGILFL</sequence>
<dbReference type="SUPFAM" id="SSF56349">
    <property type="entry name" value="DNA breaking-rejoining enzymes"/>
    <property type="match status" value="1"/>
</dbReference>
<organism evidence="4">
    <name type="scientific">Elizabethkingia anophelis</name>
    <dbReference type="NCBI Taxonomy" id="1117645"/>
    <lineage>
        <taxon>Bacteria</taxon>
        <taxon>Pseudomonadati</taxon>
        <taxon>Bacteroidota</taxon>
        <taxon>Flavobacteriia</taxon>
        <taxon>Flavobacteriales</taxon>
        <taxon>Weeksellaceae</taxon>
        <taxon>Elizabethkingia</taxon>
    </lineage>
</organism>
<dbReference type="InterPro" id="IPR010998">
    <property type="entry name" value="Integrase_recombinase_N"/>
</dbReference>
<dbReference type="AlphaFoldDB" id="A0A455ZCD8"/>
<dbReference type="PANTHER" id="PTHR30349:SF90">
    <property type="entry name" value="TYROSINE RECOMBINASE XERD"/>
    <property type="match status" value="1"/>
</dbReference>
<dbReference type="GO" id="GO:0003677">
    <property type="term" value="F:DNA binding"/>
    <property type="evidence" value="ECO:0007669"/>
    <property type="project" value="UniProtKB-KW"/>
</dbReference>
<dbReference type="PANTHER" id="PTHR30349">
    <property type="entry name" value="PHAGE INTEGRASE-RELATED"/>
    <property type="match status" value="1"/>
</dbReference>
<evidence type="ECO:0000256" key="2">
    <source>
        <dbReference type="ARBA" id="ARBA00023172"/>
    </source>
</evidence>
<dbReference type="CDD" id="cd01188">
    <property type="entry name" value="INT_RitA_C_like"/>
    <property type="match status" value="1"/>
</dbReference>
<evidence type="ECO:0000259" key="3">
    <source>
        <dbReference type="PROSITE" id="PS51898"/>
    </source>
</evidence>
<reference evidence="4" key="6">
    <citation type="journal article" date="2017" name="Nat. Commun.">
        <title>Evolutionary dynamics and genomic features of the Elizabethkingia anophelis 2015 to 2016 Wisconsin outbreak strain.</title>
        <authorList>
            <person name="Perrin A."/>
            <person name="Larsonneur E."/>
            <person name="Nicholson A.C."/>
            <person name="Edwards D.J."/>
            <person name="Gundlach K.M."/>
            <person name="Whitney A.M."/>
            <person name="Gulvik C.A."/>
            <person name="Bell M.E."/>
            <person name="Rendueles O."/>
            <person name="Cury J."/>
            <person name="Hugon P."/>
            <person name="Clermont D."/>
            <person name="Enouf V."/>
            <person name="Loparev V."/>
            <person name="Juieng P."/>
            <person name="Monson T."/>
            <person name="Warshauer D."/>
            <person name="Elbadawi L.I."/>
            <person name="Walters M.S."/>
            <person name="Crist M.B."/>
            <person name="Noble-Wang J."/>
            <person name="Borlaug G."/>
            <person name="Rocha E.P.C."/>
            <person name="Criscuolo A."/>
            <person name="Touchon M."/>
            <person name="Davis J.P."/>
            <person name="Holt K.E."/>
            <person name="McQuiston J.R."/>
            <person name="Brisse S."/>
        </authorList>
    </citation>
    <scope>NUCLEOTIDE SEQUENCE</scope>
</reference>
<dbReference type="EMBL" id="BK010590">
    <property type="protein sequence ID" value="DAC74438.1"/>
    <property type="molecule type" value="Genomic_DNA"/>
</dbReference>
<dbReference type="InterPro" id="IPR050090">
    <property type="entry name" value="Tyrosine_recombinase_XerCD"/>
</dbReference>
<evidence type="ECO:0000256" key="1">
    <source>
        <dbReference type="ARBA" id="ARBA00023125"/>
    </source>
</evidence>
<dbReference type="Gene3D" id="1.10.150.130">
    <property type="match status" value="1"/>
</dbReference>
<dbReference type="GO" id="GO:0006310">
    <property type="term" value="P:DNA recombination"/>
    <property type="evidence" value="ECO:0007669"/>
    <property type="project" value="UniProtKB-KW"/>
</dbReference>
<keyword evidence="1" id="KW-0238">DNA-binding</keyword>
<protein>
    <submittedName>
        <fullName evidence="4">Mobile element protein</fullName>
    </submittedName>
</protein>
<evidence type="ECO:0000313" key="4">
    <source>
        <dbReference type="EMBL" id="DAC74438.1"/>
    </source>
</evidence>
<dbReference type="GO" id="GO:0015074">
    <property type="term" value="P:DNA integration"/>
    <property type="evidence" value="ECO:0007669"/>
    <property type="project" value="InterPro"/>
</dbReference>
<reference evidence="4" key="1">
    <citation type="journal article" date="2014" name="Genome Biol. Evol.">
        <title>Comparative genomic analysis of malaria mosquito vector-associated novel pathogen Elizabethkingia anophelis.</title>
        <authorList>
            <person name="Teo J."/>
            <person name="Tan S.Y."/>
            <person name="Liu Y."/>
            <person name="Tay M."/>
            <person name="Ding Y."/>
            <person name="Li Y."/>
            <person name="Kjelleberg S."/>
            <person name="Givskov M."/>
            <person name="Lin R.T."/>
            <person name="Yang L."/>
        </authorList>
    </citation>
    <scope>NUCLEOTIDE SEQUENCE</scope>
</reference>
<dbReference type="InterPro" id="IPR013762">
    <property type="entry name" value="Integrase-like_cat_sf"/>
</dbReference>